<sequence>MPREGWITCNTDGASKGNPGQSAYGFCLRNRSGDLLYAEAQSIWEATNMEAEVRAVWDGKH</sequence>
<feature type="domain" description="RNase H type-1" evidence="1">
    <location>
        <begin position="3"/>
        <end position="61"/>
    </location>
</feature>
<dbReference type="CDD" id="cd06222">
    <property type="entry name" value="RNase_H_like"/>
    <property type="match status" value="1"/>
</dbReference>
<dbReference type="InterPro" id="IPR012337">
    <property type="entry name" value="RNaseH-like_sf"/>
</dbReference>
<organism evidence="2 3">
    <name type="scientific">Solanum pinnatisectum</name>
    <name type="common">tansyleaf nightshade</name>
    <dbReference type="NCBI Taxonomy" id="50273"/>
    <lineage>
        <taxon>Eukaryota</taxon>
        <taxon>Viridiplantae</taxon>
        <taxon>Streptophyta</taxon>
        <taxon>Embryophyta</taxon>
        <taxon>Tracheophyta</taxon>
        <taxon>Spermatophyta</taxon>
        <taxon>Magnoliopsida</taxon>
        <taxon>eudicotyledons</taxon>
        <taxon>Gunneridae</taxon>
        <taxon>Pentapetalae</taxon>
        <taxon>asterids</taxon>
        <taxon>lamiids</taxon>
        <taxon>Solanales</taxon>
        <taxon>Solanaceae</taxon>
        <taxon>Solanoideae</taxon>
        <taxon>Solaneae</taxon>
        <taxon>Solanum</taxon>
    </lineage>
</organism>
<dbReference type="InterPro" id="IPR053151">
    <property type="entry name" value="RNase_H-like"/>
</dbReference>
<gene>
    <name evidence="2" type="ORF">R3W88_012383</name>
</gene>
<accession>A0AAV9LCI2</accession>
<proteinExistence type="predicted"/>
<evidence type="ECO:0000313" key="2">
    <source>
        <dbReference type="EMBL" id="KAK4722150.1"/>
    </source>
</evidence>
<dbReference type="GO" id="GO:0004523">
    <property type="term" value="F:RNA-DNA hybrid ribonuclease activity"/>
    <property type="evidence" value="ECO:0007669"/>
    <property type="project" value="InterPro"/>
</dbReference>
<evidence type="ECO:0000313" key="3">
    <source>
        <dbReference type="Proteomes" id="UP001311915"/>
    </source>
</evidence>
<protein>
    <recommendedName>
        <fullName evidence="1">RNase H type-1 domain-containing protein</fullName>
    </recommendedName>
</protein>
<name>A0AAV9LCI2_9SOLN</name>
<dbReference type="PANTHER" id="PTHR47723">
    <property type="entry name" value="OS05G0353850 PROTEIN"/>
    <property type="match status" value="1"/>
</dbReference>
<dbReference type="AlphaFoldDB" id="A0AAV9LCI2"/>
<dbReference type="PROSITE" id="PS50879">
    <property type="entry name" value="RNASE_H_1"/>
    <property type="match status" value="1"/>
</dbReference>
<dbReference type="Gene3D" id="3.30.420.10">
    <property type="entry name" value="Ribonuclease H-like superfamily/Ribonuclease H"/>
    <property type="match status" value="1"/>
</dbReference>
<dbReference type="InterPro" id="IPR036397">
    <property type="entry name" value="RNaseH_sf"/>
</dbReference>
<dbReference type="PANTHER" id="PTHR47723:SF24">
    <property type="entry name" value="RNASE H TYPE-1 DOMAIN-CONTAINING PROTEIN"/>
    <property type="match status" value="1"/>
</dbReference>
<dbReference type="InterPro" id="IPR002156">
    <property type="entry name" value="RNaseH_domain"/>
</dbReference>
<evidence type="ECO:0000259" key="1">
    <source>
        <dbReference type="PROSITE" id="PS50879"/>
    </source>
</evidence>
<dbReference type="InterPro" id="IPR044730">
    <property type="entry name" value="RNase_H-like_dom_plant"/>
</dbReference>
<comment type="caution">
    <text evidence="2">The sequence shown here is derived from an EMBL/GenBank/DDBJ whole genome shotgun (WGS) entry which is preliminary data.</text>
</comment>
<dbReference type="Proteomes" id="UP001311915">
    <property type="component" value="Unassembled WGS sequence"/>
</dbReference>
<dbReference type="Pfam" id="PF13456">
    <property type="entry name" value="RVT_3"/>
    <property type="match status" value="1"/>
</dbReference>
<dbReference type="EMBL" id="JAWPEI010000007">
    <property type="protein sequence ID" value="KAK4722150.1"/>
    <property type="molecule type" value="Genomic_DNA"/>
</dbReference>
<reference evidence="2 3" key="1">
    <citation type="submission" date="2023-10" db="EMBL/GenBank/DDBJ databases">
        <title>Genome-Wide Identification Analysis in wild type Solanum Pinnatisectum Reveals Some Genes Defensing Phytophthora Infestans.</title>
        <authorList>
            <person name="Sun C."/>
        </authorList>
    </citation>
    <scope>NUCLEOTIDE SEQUENCE [LARGE SCALE GENOMIC DNA]</scope>
    <source>
        <strain evidence="2">LQN</strain>
        <tissue evidence="2">Leaf</tissue>
    </source>
</reference>
<dbReference type="GO" id="GO:0003676">
    <property type="term" value="F:nucleic acid binding"/>
    <property type="evidence" value="ECO:0007669"/>
    <property type="project" value="InterPro"/>
</dbReference>
<dbReference type="SUPFAM" id="SSF53098">
    <property type="entry name" value="Ribonuclease H-like"/>
    <property type="match status" value="1"/>
</dbReference>
<keyword evidence="3" id="KW-1185">Reference proteome</keyword>